<dbReference type="PROSITE" id="PS51154">
    <property type="entry name" value="MACRO"/>
    <property type="match status" value="1"/>
</dbReference>
<dbReference type="Gene3D" id="3.40.220.10">
    <property type="entry name" value="Leucine Aminopeptidase, subunit E, domain 1"/>
    <property type="match status" value="1"/>
</dbReference>
<dbReference type="GO" id="GO:0044389">
    <property type="term" value="F:ubiquitin-like protein ligase binding"/>
    <property type="evidence" value="ECO:0007669"/>
    <property type="project" value="TreeGrafter"/>
</dbReference>
<evidence type="ECO:0000313" key="7">
    <source>
        <dbReference type="EMBL" id="KAH3755856.1"/>
    </source>
</evidence>
<dbReference type="InterPro" id="IPR002589">
    <property type="entry name" value="Macro_dom"/>
</dbReference>
<feature type="domain" description="Macro" evidence="6">
    <location>
        <begin position="55"/>
        <end position="240"/>
    </location>
</feature>
<evidence type="ECO:0000256" key="1">
    <source>
        <dbReference type="ARBA" id="ARBA00004123"/>
    </source>
</evidence>
<dbReference type="SMART" id="SM00506">
    <property type="entry name" value="A1pp"/>
    <property type="match status" value="1"/>
</dbReference>
<gene>
    <name evidence="7" type="ORF">DPMN_190555</name>
</gene>
<evidence type="ECO:0000313" key="8">
    <source>
        <dbReference type="Proteomes" id="UP000828390"/>
    </source>
</evidence>
<dbReference type="GO" id="GO:0003714">
    <property type="term" value="F:transcription corepressor activity"/>
    <property type="evidence" value="ECO:0007669"/>
    <property type="project" value="TreeGrafter"/>
</dbReference>
<reference evidence="7" key="1">
    <citation type="journal article" date="2019" name="bioRxiv">
        <title>The Genome of the Zebra Mussel, Dreissena polymorpha: A Resource for Invasive Species Research.</title>
        <authorList>
            <person name="McCartney M.A."/>
            <person name="Auch B."/>
            <person name="Kono T."/>
            <person name="Mallez S."/>
            <person name="Zhang Y."/>
            <person name="Obille A."/>
            <person name="Becker A."/>
            <person name="Abrahante J.E."/>
            <person name="Garbe J."/>
            <person name="Badalamenti J.P."/>
            <person name="Herman A."/>
            <person name="Mangelson H."/>
            <person name="Liachko I."/>
            <person name="Sullivan S."/>
            <person name="Sone E.D."/>
            <person name="Koren S."/>
            <person name="Silverstein K.A.T."/>
            <person name="Beckman K.B."/>
            <person name="Gohl D.M."/>
        </authorList>
    </citation>
    <scope>NUCLEOTIDE SEQUENCE</scope>
    <source>
        <strain evidence="7">Duluth1</strain>
        <tissue evidence="7">Whole animal</tissue>
    </source>
</reference>
<dbReference type="InterPro" id="IPR052056">
    <property type="entry name" value="Mono-ARTD/PARP"/>
</dbReference>
<organism evidence="7 8">
    <name type="scientific">Dreissena polymorpha</name>
    <name type="common">Zebra mussel</name>
    <name type="synonym">Mytilus polymorpha</name>
    <dbReference type="NCBI Taxonomy" id="45954"/>
    <lineage>
        <taxon>Eukaryota</taxon>
        <taxon>Metazoa</taxon>
        <taxon>Spiralia</taxon>
        <taxon>Lophotrochozoa</taxon>
        <taxon>Mollusca</taxon>
        <taxon>Bivalvia</taxon>
        <taxon>Autobranchia</taxon>
        <taxon>Heteroconchia</taxon>
        <taxon>Euheterodonta</taxon>
        <taxon>Imparidentia</taxon>
        <taxon>Neoheterodontei</taxon>
        <taxon>Myida</taxon>
        <taxon>Dreissenoidea</taxon>
        <taxon>Dreissenidae</taxon>
        <taxon>Dreissena</taxon>
    </lineage>
</organism>
<reference evidence="7" key="2">
    <citation type="submission" date="2020-11" db="EMBL/GenBank/DDBJ databases">
        <authorList>
            <person name="McCartney M.A."/>
            <person name="Auch B."/>
            <person name="Kono T."/>
            <person name="Mallez S."/>
            <person name="Becker A."/>
            <person name="Gohl D.M."/>
            <person name="Silverstein K.A.T."/>
            <person name="Koren S."/>
            <person name="Bechman K.B."/>
            <person name="Herman A."/>
            <person name="Abrahante J.E."/>
            <person name="Garbe J."/>
        </authorList>
    </citation>
    <scope>NUCLEOTIDE SEQUENCE</scope>
    <source>
        <strain evidence="7">Duluth1</strain>
        <tissue evidence="7">Whole animal</tissue>
    </source>
</reference>
<dbReference type="GO" id="GO:0010629">
    <property type="term" value="P:negative regulation of gene expression"/>
    <property type="evidence" value="ECO:0007669"/>
    <property type="project" value="TreeGrafter"/>
</dbReference>
<dbReference type="GO" id="GO:0070212">
    <property type="term" value="P:protein poly-ADP-ribosylation"/>
    <property type="evidence" value="ECO:0007669"/>
    <property type="project" value="TreeGrafter"/>
</dbReference>
<dbReference type="PANTHER" id="PTHR14453">
    <property type="entry name" value="PARP/ZINC FINGER CCCH TYPE DOMAIN CONTAINING PROTEIN"/>
    <property type="match status" value="1"/>
</dbReference>
<keyword evidence="8" id="KW-1185">Reference proteome</keyword>
<keyword evidence="3" id="KW-0808">Transferase</keyword>
<keyword evidence="2" id="KW-0328">Glycosyltransferase</keyword>
<dbReference type="GO" id="GO:0003950">
    <property type="term" value="F:NAD+ poly-ADP-ribosyltransferase activity"/>
    <property type="evidence" value="ECO:0007669"/>
    <property type="project" value="TreeGrafter"/>
</dbReference>
<dbReference type="GO" id="GO:0005737">
    <property type="term" value="C:cytoplasm"/>
    <property type="evidence" value="ECO:0007669"/>
    <property type="project" value="TreeGrafter"/>
</dbReference>
<accession>A0A9D4DUW8</accession>
<dbReference type="Proteomes" id="UP000828390">
    <property type="component" value="Unassembled WGS sequence"/>
</dbReference>
<sequence>MVAETMLDTLANYFQSGQKHVTENIIICDIKEESIDAFLSTLESGDEVRLRERRQEEQPRSGSFESKVYLVKGTLASTKADVLVNSTNQDLDLRLGTISKQLVAAAGEELIEECRQRYPNGISLGKVAVTSAGQLKTSQRIFHGILPSWDLGKGHSDIVLFQFVSKCLQKAADNKFRSISFPALGTGALGYPSNQVADIMFDAVERFFKDTPKNSLESIYFVLWSGDAVAISAFEEVEKSKKTNMKEEGLNLASIYLMLLRSMPLLKKRVNSQQLLDMLV</sequence>
<dbReference type="GO" id="GO:1990404">
    <property type="term" value="F:NAD+-protein mono-ADP-ribosyltransferase activity"/>
    <property type="evidence" value="ECO:0007669"/>
    <property type="project" value="TreeGrafter"/>
</dbReference>
<dbReference type="EMBL" id="JAIWYP010000010">
    <property type="protein sequence ID" value="KAH3755856.1"/>
    <property type="molecule type" value="Genomic_DNA"/>
</dbReference>
<comment type="caution">
    <text evidence="7">The sequence shown here is derived from an EMBL/GenBank/DDBJ whole genome shotgun (WGS) entry which is preliminary data.</text>
</comment>
<evidence type="ECO:0000256" key="2">
    <source>
        <dbReference type="ARBA" id="ARBA00022676"/>
    </source>
</evidence>
<evidence type="ECO:0000259" key="6">
    <source>
        <dbReference type="PROSITE" id="PS51154"/>
    </source>
</evidence>
<dbReference type="Pfam" id="PF01661">
    <property type="entry name" value="Macro"/>
    <property type="match status" value="1"/>
</dbReference>
<dbReference type="GO" id="GO:0060335">
    <property type="term" value="P:positive regulation of type II interferon-mediated signaling pathway"/>
    <property type="evidence" value="ECO:0007669"/>
    <property type="project" value="TreeGrafter"/>
</dbReference>
<dbReference type="AlphaFoldDB" id="A0A9D4DUW8"/>
<dbReference type="SUPFAM" id="SSF52949">
    <property type="entry name" value="Macro domain-like"/>
    <property type="match status" value="1"/>
</dbReference>
<proteinExistence type="predicted"/>
<evidence type="ECO:0000256" key="5">
    <source>
        <dbReference type="ARBA" id="ARBA00023242"/>
    </source>
</evidence>
<evidence type="ECO:0000256" key="3">
    <source>
        <dbReference type="ARBA" id="ARBA00022679"/>
    </source>
</evidence>
<comment type="subcellular location">
    <subcellularLocation>
        <location evidence="1">Nucleus</location>
    </subcellularLocation>
</comment>
<protein>
    <recommendedName>
        <fullName evidence="6">Macro domain-containing protein</fullName>
    </recommendedName>
</protein>
<dbReference type="InterPro" id="IPR043472">
    <property type="entry name" value="Macro_dom-like"/>
</dbReference>
<keyword evidence="4" id="KW-0520">NAD</keyword>
<evidence type="ECO:0000256" key="4">
    <source>
        <dbReference type="ARBA" id="ARBA00023027"/>
    </source>
</evidence>
<dbReference type="PANTHER" id="PTHR14453:SF70">
    <property type="entry name" value="PROTEIN MONO-ADP-RIBOSYLTRANSFERASE PARP9"/>
    <property type="match status" value="1"/>
</dbReference>
<dbReference type="GO" id="GO:0005634">
    <property type="term" value="C:nucleus"/>
    <property type="evidence" value="ECO:0007669"/>
    <property type="project" value="UniProtKB-SubCell"/>
</dbReference>
<name>A0A9D4DUW8_DREPO</name>
<keyword evidence="5" id="KW-0539">Nucleus</keyword>